<dbReference type="Pfam" id="PF00583">
    <property type="entry name" value="Acetyltransf_1"/>
    <property type="match status" value="1"/>
</dbReference>
<dbReference type="Proteomes" id="UP000176877">
    <property type="component" value="Unassembled WGS sequence"/>
</dbReference>
<dbReference type="Gene3D" id="3.40.630.30">
    <property type="match status" value="1"/>
</dbReference>
<dbReference type="PROSITE" id="PS51186">
    <property type="entry name" value="GNAT"/>
    <property type="match status" value="1"/>
</dbReference>
<dbReference type="AlphaFoldDB" id="A0A1F5S997"/>
<keyword evidence="2" id="KW-0808">Transferase</keyword>
<dbReference type="InterPro" id="IPR000182">
    <property type="entry name" value="GNAT_dom"/>
</dbReference>
<protein>
    <submittedName>
        <fullName evidence="2">GNAT family N-acetyltransferase</fullName>
    </submittedName>
</protein>
<evidence type="ECO:0000313" key="3">
    <source>
        <dbReference type="Proteomes" id="UP000176877"/>
    </source>
</evidence>
<evidence type="ECO:0000313" key="2">
    <source>
        <dbReference type="EMBL" id="OGF23186.1"/>
    </source>
</evidence>
<comment type="caution">
    <text evidence="2">The sequence shown here is derived from an EMBL/GenBank/DDBJ whole genome shotgun (WGS) entry which is preliminary data.</text>
</comment>
<dbReference type="EMBL" id="MFFT01000022">
    <property type="protein sequence ID" value="OGF23186.1"/>
    <property type="molecule type" value="Genomic_DNA"/>
</dbReference>
<dbReference type="GO" id="GO:0016747">
    <property type="term" value="F:acyltransferase activity, transferring groups other than amino-acyl groups"/>
    <property type="evidence" value="ECO:0007669"/>
    <property type="project" value="InterPro"/>
</dbReference>
<accession>A0A1F5S997</accession>
<dbReference type="CDD" id="cd04301">
    <property type="entry name" value="NAT_SF"/>
    <property type="match status" value="1"/>
</dbReference>
<feature type="domain" description="N-acetyltransferase" evidence="1">
    <location>
        <begin position="1"/>
        <end position="109"/>
    </location>
</feature>
<organism evidence="2 3">
    <name type="scientific">Candidatus Falkowbacteria bacterium RIFCSPHIGHO2_02_FULL_42_9</name>
    <dbReference type="NCBI Taxonomy" id="1797986"/>
    <lineage>
        <taxon>Bacteria</taxon>
        <taxon>Candidatus Falkowiibacteriota</taxon>
    </lineage>
</organism>
<proteinExistence type="predicted"/>
<sequence>MEIKQKKVSASGIRFFIEQDGKEVARAYLYILKNDLHQEQFGFLEDVFVSENLRGRGIGTELLERVIKTTKEYKCYTMVAASRYERSKVHDLYERLGFKDWGKEFRMNF</sequence>
<evidence type="ECO:0000259" key="1">
    <source>
        <dbReference type="PROSITE" id="PS51186"/>
    </source>
</evidence>
<dbReference type="SUPFAM" id="SSF55729">
    <property type="entry name" value="Acyl-CoA N-acyltransferases (Nat)"/>
    <property type="match status" value="1"/>
</dbReference>
<reference evidence="2 3" key="1">
    <citation type="journal article" date="2016" name="Nat. Commun.">
        <title>Thousands of microbial genomes shed light on interconnected biogeochemical processes in an aquifer system.</title>
        <authorList>
            <person name="Anantharaman K."/>
            <person name="Brown C.T."/>
            <person name="Hug L.A."/>
            <person name="Sharon I."/>
            <person name="Castelle C.J."/>
            <person name="Probst A.J."/>
            <person name="Thomas B.C."/>
            <person name="Singh A."/>
            <person name="Wilkins M.J."/>
            <person name="Karaoz U."/>
            <person name="Brodie E.L."/>
            <person name="Williams K.H."/>
            <person name="Hubbard S.S."/>
            <person name="Banfield J.F."/>
        </authorList>
    </citation>
    <scope>NUCLEOTIDE SEQUENCE [LARGE SCALE GENOMIC DNA]</scope>
</reference>
<dbReference type="InterPro" id="IPR016181">
    <property type="entry name" value="Acyl_CoA_acyltransferase"/>
</dbReference>
<name>A0A1F5S997_9BACT</name>
<gene>
    <name evidence="2" type="ORF">A3D45_01245</name>
</gene>